<evidence type="ECO:0000313" key="4">
    <source>
        <dbReference type="Proteomes" id="UP000248706"/>
    </source>
</evidence>
<accession>A0A328VF33</accession>
<dbReference type="Proteomes" id="UP000248706">
    <property type="component" value="Unassembled WGS sequence"/>
</dbReference>
<evidence type="ECO:0000313" key="3">
    <source>
        <dbReference type="EMBL" id="RAQ96157.1"/>
    </source>
</evidence>
<dbReference type="EMBL" id="MCIF01000002">
    <property type="protein sequence ID" value="RAQ96157.1"/>
    <property type="molecule type" value="Genomic_DNA"/>
</dbReference>
<sequence>MAALLCLGCTLRPFVDRCLWRYRLAGASCLVPLCLFLLHFTAVDTQQGDLLAYHKLEAQLILRHLGYNLPRDWLPVTAPFALDMAALHWRVVLLVDQLRPGAALPLIGLSLWFRQPGRRQPNPRVRPWLLGPALSWRPLCLSVLLGASLLPALIAPLWSLLATWQTDLAIAAGEYQQALGWLETTRWLVPAVVGSATYEEQLGQTLFGLEAHSQAEVVSFAAAHSLLQQRAYLRAYQLLFPYWLTHTQQQKKDLPEPWLTTALSEALEGLVEAAWPSSTLSGDAPERNHRLIMAQAWLRQLAQVNPDSLYAHYLLGRADYELHNYQGCLAEMGIGLRLSSDNDLRSSAYTYIGLAEIALGRSTEGREALQIALALDPEYHNNTAREALSGLH</sequence>
<protein>
    <submittedName>
        <fullName evidence="3">Uncharacterized protein</fullName>
    </submittedName>
</protein>
<gene>
    <name evidence="3" type="ORF">A4R35_11490</name>
</gene>
<keyword evidence="2" id="KW-0472">Membrane</keyword>
<proteinExistence type="predicted"/>
<dbReference type="PROSITE" id="PS50005">
    <property type="entry name" value="TPR"/>
    <property type="match status" value="1"/>
</dbReference>
<keyword evidence="2" id="KW-1133">Transmembrane helix</keyword>
<evidence type="ECO:0000256" key="1">
    <source>
        <dbReference type="PROSITE-ProRule" id="PRU00339"/>
    </source>
</evidence>
<comment type="caution">
    <text evidence="3">The sequence shown here is derived from an EMBL/GenBank/DDBJ whole genome shotgun (WGS) entry which is preliminary data.</text>
</comment>
<feature type="transmembrane region" description="Helical" evidence="2">
    <location>
        <begin position="22"/>
        <end position="42"/>
    </location>
</feature>
<reference evidence="3 4" key="1">
    <citation type="submission" date="2016-08" db="EMBL/GenBank/DDBJ databases">
        <title>Analysis of Carbohydrate Active Enzymes in Thermogemmatispora T81 Reveals Carbohydrate Degradation Ability.</title>
        <authorList>
            <person name="Tomazini A."/>
            <person name="Lal S."/>
            <person name="Stott M."/>
            <person name="Henrissat B."/>
            <person name="Polikarpov I."/>
            <person name="Sparling R."/>
            <person name="Levin D.B."/>
        </authorList>
    </citation>
    <scope>NUCLEOTIDE SEQUENCE [LARGE SCALE GENOMIC DNA]</scope>
    <source>
        <strain evidence="3 4">T81</strain>
    </source>
</reference>
<dbReference type="InterPro" id="IPR011990">
    <property type="entry name" value="TPR-like_helical_dom_sf"/>
</dbReference>
<dbReference type="InterPro" id="IPR019734">
    <property type="entry name" value="TPR_rpt"/>
</dbReference>
<name>A0A328VF33_9CHLR</name>
<dbReference type="AlphaFoldDB" id="A0A328VF33"/>
<dbReference type="SUPFAM" id="SSF48452">
    <property type="entry name" value="TPR-like"/>
    <property type="match status" value="1"/>
</dbReference>
<organism evidence="3 4">
    <name type="scientific">Thermogemmatispora tikiterensis</name>
    <dbReference type="NCBI Taxonomy" id="1825093"/>
    <lineage>
        <taxon>Bacteria</taxon>
        <taxon>Bacillati</taxon>
        <taxon>Chloroflexota</taxon>
        <taxon>Ktedonobacteria</taxon>
        <taxon>Thermogemmatisporales</taxon>
        <taxon>Thermogemmatisporaceae</taxon>
        <taxon>Thermogemmatispora</taxon>
    </lineage>
</organism>
<evidence type="ECO:0000256" key="2">
    <source>
        <dbReference type="SAM" id="Phobius"/>
    </source>
</evidence>
<feature type="repeat" description="TPR" evidence="1">
    <location>
        <begin position="346"/>
        <end position="379"/>
    </location>
</feature>
<keyword evidence="4" id="KW-1185">Reference proteome</keyword>
<keyword evidence="2" id="KW-0812">Transmembrane</keyword>
<keyword evidence="1" id="KW-0802">TPR repeat</keyword>
<dbReference type="Gene3D" id="1.25.40.10">
    <property type="entry name" value="Tetratricopeptide repeat domain"/>
    <property type="match status" value="1"/>
</dbReference>